<dbReference type="AlphaFoldDB" id="A0A0F4LX31"/>
<sequence>MAIQIPTRLLDGAVLAFLKQNDLYGYALTQNVQKVFEISESTIYPVLRRLKKNNYLTTYDEPYQGRNRRYYHITDDGIELLQTIQDEWQGFSTNVDQVLGGQNDQSN</sequence>
<dbReference type="RefSeq" id="WP_046305825.1">
    <property type="nucleotide sequence ID" value="NZ_CAMKYX010000018.1"/>
</dbReference>
<dbReference type="CDD" id="cd00090">
    <property type="entry name" value="HTH_ARSR"/>
    <property type="match status" value="1"/>
</dbReference>
<dbReference type="InterPro" id="IPR052509">
    <property type="entry name" value="Metal_resp_DNA-bind_regulator"/>
</dbReference>
<comment type="caution">
    <text evidence="3">The sequence shown here is derived from an EMBL/GenBank/DDBJ whole genome shotgun (WGS) entry which is preliminary data.</text>
</comment>
<keyword evidence="4" id="KW-1185">Reference proteome</keyword>
<gene>
    <name evidence="3" type="ORF">JF72_00810</name>
</gene>
<dbReference type="PATRIC" id="fig|303541.3.peg.221"/>
<evidence type="ECO:0000313" key="3">
    <source>
        <dbReference type="EMBL" id="KJY62101.1"/>
    </source>
</evidence>
<protein>
    <submittedName>
        <fullName evidence="3">Transcriptional regulator PadR-like family protein</fullName>
    </submittedName>
</protein>
<dbReference type="Gene3D" id="1.10.10.10">
    <property type="entry name" value="Winged helix-like DNA-binding domain superfamily/Winged helix DNA-binding domain"/>
    <property type="match status" value="1"/>
</dbReference>
<evidence type="ECO:0000256" key="1">
    <source>
        <dbReference type="ARBA" id="ARBA00023125"/>
    </source>
</evidence>
<dbReference type="HOGENOM" id="CLU_063440_3_0_9"/>
<dbReference type="PANTHER" id="PTHR33169">
    <property type="entry name" value="PADR-FAMILY TRANSCRIPTIONAL REGULATOR"/>
    <property type="match status" value="1"/>
</dbReference>
<dbReference type="InterPro" id="IPR005149">
    <property type="entry name" value="Tscrpt_reg_PadR_N"/>
</dbReference>
<dbReference type="SUPFAM" id="SSF46785">
    <property type="entry name" value="Winged helix' DNA-binding domain"/>
    <property type="match status" value="1"/>
</dbReference>
<feature type="domain" description="Transcription regulator PadR N-terminal" evidence="2">
    <location>
        <begin position="14"/>
        <end position="82"/>
    </location>
</feature>
<dbReference type="EMBL" id="JXLG01000003">
    <property type="protein sequence ID" value="KJY62101.1"/>
    <property type="molecule type" value="Genomic_DNA"/>
</dbReference>
<dbReference type="Pfam" id="PF03551">
    <property type="entry name" value="PadR"/>
    <property type="match status" value="1"/>
</dbReference>
<keyword evidence="1" id="KW-0238">DNA-binding</keyword>
<organism evidence="3 4">
    <name type="scientific">Lactobacillus apis</name>
    <dbReference type="NCBI Taxonomy" id="303541"/>
    <lineage>
        <taxon>Bacteria</taxon>
        <taxon>Bacillati</taxon>
        <taxon>Bacillota</taxon>
        <taxon>Bacilli</taxon>
        <taxon>Lactobacillales</taxon>
        <taxon>Lactobacillaceae</taxon>
        <taxon>Lactobacillus</taxon>
    </lineage>
</organism>
<dbReference type="InterPro" id="IPR036388">
    <property type="entry name" value="WH-like_DNA-bd_sf"/>
</dbReference>
<reference evidence="3 4" key="1">
    <citation type="submission" date="2015-01" db="EMBL/GenBank/DDBJ databases">
        <title>Comparative genomics of the lactic acid bacteria isolated from the honey bee gut.</title>
        <authorList>
            <person name="Ellegaard K.M."/>
            <person name="Tamarit D."/>
            <person name="Javelind E."/>
            <person name="Olofsson T."/>
            <person name="Andersson S.G."/>
            <person name="Vasquez A."/>
        </authorList>
    </citation>
    <scope>NUCLEOTIDE SEQUENCE [LARGE SCALE GENOMIC DNA]</scope>
    <source>
        <strain evidence="3 4">Hma11</strain>
    </source>
</reference>
<evidence type="ECO:0000313" key="4">
    <source>
        <dbReference type="Proteomes" id="UP000033682"/>
    </source>
</evidence>
<name>A0A0F4LX31_9LACO</name>
<dbReference type="InterPro" id="IPR036390">
    <property type="entry name" value="WH_DNA-bd_sf"/>
</dbReference>
<dbReference type="InterPro" id="IPR011991">
    <property type="entry name" value="ArsR-like_HTH"/>
</dbReference>
<evidence type="ECO:0000259" key="2">
    <source>
        <dbReference type="Pfam" id="PF03551"/>
    </source>
</evidence>
<dbReference type="PANTHER" id="PTHR33169:SF24">
    <property type="entry name" value="TRANSCRIPTIONAL REGULATOR, PADR FAMILY"/>
    <property type="match status" value="1"/>
</dbReference>
<proteinExistence type="predicted"/>
<dbReference type="STRING" id="303541.JF72_00810"/>
<dbReference type="GO" id="GO:0003677">
    <property type="term" value="F:DNA binding"/>
    <property type="evidence" value="ECO:0007669"/>
    <property type="project" value="UniProtKB-KW"/>
</dbReference>
<dbReference type="Proteomes" id="UP000033682">
    <property type="component" value="Unassembled WGS sequence"/>
</dbReference>
<accession>A0A0F4LX31</accession>